<gene>
    <name evidence="1" type="ORF">AVEN_141790_1</name>
    <name evidence="2" type="ORF">AVEN_215614_1</name>
</gene>
<dbReference type="AlphaFoldDB" id="A0A4Y2VGG4"/>
<name>A0A4Y2VGG4_ARAVE</name>
<reference evidence="1 3" key="1">
    <citation type="journal article" date="2019" name="Sci. Rep.">
        <title>Orb-weaving spider Araneus ventricosus genome elucidates the spidroin gene catalogue.</title>
        <authorList>
            <person name="Kono N."/>
            <person name="Nakamura H."/>
            <person name="Ohtoshi R."/>
            <person name="Moran D.A.P."/>
            <person name="Shinohara A."/>
            <person name="Yoshida Y."/>
            <person name="Fujiwara M."/>
            <person name="Mori M."/>
            <person name="Tomita M."/>
            <person name="Arakawa K."/>
        </authorList>
    </citation>
    <scope>NUCLEOTIDE SEQUENCE [LARGE SCALE GENOMIC DNA]</scope>
</reference>
<keyword evidence="3" id="KW-1185">Reference proteome</keyword>
<organism evidence="1 3">
    <name type="scientific">Araneus ventricosus</name>
    <name type="common">Orbweaver spider</name>
    <name type="synonym">Epeira ventricosa</name>
    <dbReference type="NCBI Taxonomy" id="182803"/>
    <lineage>
        <taxon>Eukaryota</taxon>
        <taxon>Metazoa</taxon>
        <taxon>Ecdysozoa</taxon>
        <taxon>Arthropoda</taxon>
        <taxon>Chelicerata</taxon>
        <taxon>Arachnida</taxon>
        <taxon>Araneae</taxon>
        <taxon>Araneomorphae</taxon>
        <taxon>Entelegynae</taxon>
        <taxon>Araneoidea</taxon>
        <taxon>Araneidae</taxon>
        <taxon>Araneus</taxon>
    </lineage>
</organism>
<protein>
    <submittedName>
        <fullName evidence="1">Uncharacterized protein</fullName>
    </submittedName>
</protein>
<dbReference type="EMBL" id="BGPR01047353">
    <property type="protein sequence ID" value="GBO24375.1"/>
    <property type="molecule type" value="Genomic_DNA"/>
</dbReference>
<accession>A0A4Y2VGG4</accession>
<evidence type="ECO:0000313" key="1">
    <source>
        <dbReference type="EMBL" id="GBO24375.1"/>
    </source>
</evidence>
<proteinExistence type="predicted"/>
<comment type="caution">
    <text evidence="1">The sequence shown here is derived from an EMBL/GenBank/DDBJ whole genome shotgun (WGS) entry which is preliminary data.</text>
</comment>
<evidence type="ECO:0000313" key="2">
    <source>
        <dbReference type="EMBL" id="GBO24386.1"/>
    </source>
</evidence>
<dbReference type="Proteomes" id="UP000499080">
    <property type="component" value="Unassembled WGS sequence"/>
</dbReference>
<sequence>MESSKRKSKSIANKVKVFNVVTKAENSSMISTDLDTLEDQIPRVWDLPFSAQKLNFKTRATQTGLFSYPGSVRSVSPFDRGTLMAFLDRKKGSDSRTSVVSNISLYARK</sequence>
<dbReference type="EMBL" id="BGPR01047366">
    <property type="protein sequence ID" value="GBO24386.1"/>
    <property type="molecule type" value="Genomic_DNA"/>
</dbReference>
<evidence type="ECO:0000313" key="3">
    <source>
        <dbReference type="Proteomes" id="UP000499080"/>
    </source>
</evidence>